<keyword evidence="5 9" id="KW-0560">Oxidoreductase</keyword>
<dbReference type="CDD" id="cd02017">
    <property type="entry name" value="TPP_E1_EcPDC_like"/>
    <property type="match status" value="1"/>
</dbReference>
<comment type="cofactor">
    <cofactor evidence="1 9">
        <name>thiamine diphosphate</name>
        <dbReference type="ChEBI" id="CHEBI:58937"/>
    </cofactor>
</comment>
<feature type="domain" description="Transketolase N-terminal" evidence="12">
    <location>
        <begin position="130"/>
        <end position="291"/>
    </location>
</feature>
<dbReference type="GO" id="GO:0004739">
    <property type="term" value="F:pyruvate dehydrogenase (acetyl-transferring) activity"/>
    <property type="evidence" value="ECO:0007669"/>
    <property type="project" value="UniProtKB-EC"/>
</dbReference>
<evidence type="ECO:0000256" key="5">
    <source>
        <dbReference type="ARBA" id="ARBA00023002"/>
    </source>
</evidence>
<evidence type="ECO:0000256" key="10">
    <source>
        <dbReference type="PIRSR" id="PIRSR000156-1"/>
    </source>
</evidence>
<evidence type="ECO:0000256" key="2">
    <source>
        <dbReference type="ARBA" id="ARBA00003157"/>
    </source>
</evidence>
<feature type="domain" description="Transketolase-like C-terminal" evidence="14">
    <location>
        <begin position="709"/>
        <end position="842"/>
    </location>
</feature>
<dbReference type="GO" id="GO:0046872">
    <property type="term" value="F:metal ion binding"/>
    <property type="evidence" value="ECO:0007669"/>
    <property type="project" value="UniProtKB-KW"/>
</dbReference>
<keyword evidence="10" id="KW-0479">Metal-binding</keyword>
<dbReference type="InterPro" id="IPR041621">
    <property type="entry name" value="PDH_E1_M"/>
</dbReference>
<name>Q0JRJ8_9GAMM</name>
<gene>
    <name evidence="15" type="primary">aceE</name>
</gene>
<comment type="function">
    <text evidence="2 9">Component of the pyruvate dehydrogenase (PDH) complex, that catalyzes the overall conversion of pyruvate to acetyl-CoA and CO(2).</text>
</comment>
<dbReference type="PANTHER" id="PTHR43825">
    <property type="entry name" value="PYRUVATE DEHYDROGENASE E1 COMPONENT"/>
    <property type="match status" value="1"/>
</dbReference>
<dbReference type="InterPro" id="IPR051157">
    <property type="entry name" value="PDH/Transketolase"/>
</dbReference>
<feature type="domain" description="Pyruvate dehydrogenase E1 component middle" evidence="13">
    <location>
        <begin position="476"/>
        <end position="558"/>
    </location>
</feature>
<sequence length="938" mass="108120">MNYYKDADSTETQEWLEAFESVIKHADKDRAQFLLKALYNMAVQEGLPFNRLDTAYINTIAVEDEPMYPGDLTIERKIRALIRYNALAMVTRANKNDDDLGGHLATFASSATLYETGFNHFFRAASDHFGGDMIYYQGHSAPGIYARSYLEGRLDEEQLDNFRREVGGKGLSSYPHPYLMPDYWQFPTVSMGLGPIMSIYHAHVHRYMENRGLLEKEDRKIWTSLCDGETDEPESLGAISLAGREKLDNLIWVVNCNLQRLDGPVRGNGKIIQELESVFRGAGWRVIKVIWGGQWDTLLDKDTTGVLKYRMEEAVDGEYQLYEARTPEFTRKEFFGKYPELEEMANELSDHDISRLNRGGHDPMKVYAAFSEAMKTKGQPTVVLVKTVKGYGLSNQAQAVNKTHQIKKLDHEPLMYFRDRFDLPFTDEELETLPFYRPKEDSLEMKYLKGRREALGGHLPNRRSGHIPLNIPELSIFDRVLKGSNGKEQSTTMVFVRLLAAMLKNKDIQDRVVPIVPDEARTFGLEGMFRQLGIYSASGQKYTPEDSEALMGYKEAHRWSHVRRRHLRSGRNEYMDCSGNQLFCQRLADDSTVYLLLYVWLSACWRLGMGSRRLSGTRFLTWRNGWPYHAKRRRLAASRWSFTNFIQRRTELRDLCSLLRLRAGSDYASWSTPHVWRGRARLLLLNLDERKLRTTCHARRCRRRHQAWYVFVRRQWFKPSYRLLGSGVILREVQKAAKILKDEFNISSNVWSVTSFNELTRDGMACDDYNRLHPMDEEVVPWVTEQLAPHEGIVVAATDYMRNYPEQIRAWLPDNRPYTTLGTDGYGRSDTRENLRSFFHVDAAHIVVATLKRLADEGEVEMRLVKDAISSFGIEADQPPAWQQQPHYDHFPDAPAPDNVNPSPVPEFVDEDDDEISSEGRAEDPADAALLNNDDVTE</sequence>
<evidence type="ECO:0000256" key="6">
    <source>
        <dbReference type="ARBA" id="ARBA00023052"/>
    </source>
</evidence>
<dbReference type="InterPro" id="IPR055152">
    <property type="entry name" value="Transketolase-like_C_2"/>
</dbReference>
<evidence type="ECO:0000259" key="13">
    <source>
        <dbReference type="Pfam" id="PF17831"/>
    </source>
</evidence>
<evidence type="ECO:0000256" key="3">
    <source>
        <dbReference type="ARBA" id="ARBA00012281"/>
    </source>
</evidence>
<comment type="cofactor">
    <cofactor evidence="10">
        <name>Mg(2+)</name>
        <dbReference type="ChEBI" id="CHEBI:18420"/>
    </cofactor>
</comment>
<keyword evidence="7 9" id="KW-0670">Pyruvate</keyword>
<feature type="compositionally biased region" description="Acidic residues" evidence="11">
    <location>
        <begin position="908"/>
        <end position="917"/>
    </location>
</feature>
<evidence type="ECO:0000256" key="7">
    <source>
        <dbReference type="ARBA" id="ARBA00023317"/>
    </source>
</evidence>
<dbReference type="SUPFAM" id="SSF52922">
    <property type="entry name" value="TK C-terminal domain-like"/>
    <property type="match status" value="1"/>
</dbReference>
<feature type="binding site" evidence="10">
    <location>
        <position position="257"/>
    </location>
    <ligand>
        <name>Mg(2+)</name>
        <dbReference type="ChEBI" id="CHEBI:18420"/>
    </ligand>
</feature>
<dbReference type="EMBL" id="AM397809">
    <property type="protein sequence ID" value="CAL37115.1"/>
    <property type="molecule type" value="Genomic_DNA"/>
</dbReference>
<dbReference type="Pfam" id="PF17831">
    <property type="entry name" value="PDH_E1_M"/>
    <property type="match status" value="1"/>
</dbReference>
<dbReference type="Pfam" id="PF22613">
    <property type="entry name" value="Transketolase_C_1"/>
    <property type="match status" value="1"/>
</dbReference>
<dbReference type="EC" id="1.2.4.1" evidence="3 9"/>
<dbReference type="SUPFAM" id="SSF52518">
    <property type="entry name" value="Thiamin diphosphate-binding fold (THDP-binding)"/>
    <property type="match status" value="2"/>
</dbReference>
<comment type="catalytic activity">
    <reaction evidence="8 9">
        <text>N(6)-[(R)-lipoyl]-L-lysyl-[protein] + pyruvate + H(+) = N(6)-[(R)-S(8)-acetyldihydrolipoyl]-L-lysyl-[protein] + CO2</text>
        <dbReference type="Rhea" id="RHEA:19189"/>
        <dbReference type="Rhea" id="RHEA-COMP:10474"/>
        <dbReference type="Rhea" id="RHEA-COMP:10478"/>
        <dbReference type="ChEBI" id="CHEBI:15361"/>
        <dbReference type="ChEBI" id="CHEBI:15378"/>
        <dbReference type="ChEBI" id="CHEBI:16526"/>
        <dbReference type="ChEBI" id="CHEBI:83099"/>
        <dbReference type="ChEBI" id="CHEBI:83111"/>
        <dbReference type="EC" id="1.2.4.1"/>
    </reaction>
</comment>
<evidence type="ECO:0000256" key="1">
    <source>
        <dbReference type="ARBA" id="ARBA00001964"/>
    </source>
</evidence>
<organism evidence="15">
    <name type="scientific">Psychrobacter sp. 7322</name>
    <dbReference type="NCBI Taxonomy" id="349867"/>
    <lineage>
        <taxon>Bacteria</taxon>
        <taxon>Pseudomonadati</taxon>
        <taxon>Pseudomonadota</taxon>
        <taxon>Gammaproteobacteria</taxon>
        <taxon>Moraxellales</taxon>
        <taxon>Moraxellaceae</taxon>
        <taxon>Psychrobacter</taxon>
    </lineage>
</organism>
<feature type="compositionally biased region" description="Low complexity" evidence="11">
    <location>
        <begin position="927"/>
        <end position="938"/>
    </location>
</feature>
<dbReference type="Gene3D" id="3.40.50.920">
    <property type="match status" value="1"/>
</dbReference>
<dbReference type="PIRSF" id="PIRSF000156">
    <property type="entry name" value="Pyruvate_dh_E1"/>
    <property type="match status" value="1"/>
</dbReference>
<dbReference type="Pfam" id="PF00456">
    <property type="entry name" value="Transketolase_N"/>
    <property type="match status" value="1"/>
</dbReference>
<keyword evidence="10" id="KW-0460">Magnesium</keyword>
<evidence type="ECO:0000259" key="12">
    <source>
        <dbReference type="Pfam" id="PF00456"/>
    </source>
</evidence>
<evidence type="ECO:0000259" key="14">
    <source>
        <dbReference type="Pfam" id="PF22613"/>
    </source>
</evidence>
<dbReference type="InterPro" id="IPR009014">
    <property type="entry name" value="Transketo_C/PFOR_II"/>
</dbReference>
<feature type="binding site" evidence="10">
    <location>
        <position position="227"/>
    </location>
    <ligand>
        <name>Mg(2+)</name>
        <dbReference type="ChEBI" id="CHEBI:18420"/>
    </ligand>
</feature>
<accession>Q0JRJ8</accession>
<feature type="region of interest" description="Disordered" evidence="11">
    <location>
        <begin position="879"/>
        <end position="938"/>
    </location>
</feature>
<dbReference type="InterPro" id="IPR004660">
    <property type="entry name" value="PDH_E1"/>
</dbReference>
<proteinExistence type="predicted"/>
<dbReference type="InterPro" id="IPR005474">
    <property type="entry name" value="Transketolase_N"/>
</dbReference>
<evidence type="ECO:0000256" key="11">
    <source>
        <dbReference type="SAM" id="MobiDB-lite"/>
    </source>
</evidence>
<evidence type="ECO:0000256" key="8">
    <source>
        <dbReference type="ARBA" id="ARBA00051231"/>
    </source>
</evidence>
<evidence type="ECO:0000313" key="15">
    <source>
        <dbReference type="EMBL" id="CAL37115.1"/>
    </source>
</evidence>
<dbReference type="PANTHER" id="PTHR43825:SF3">
    <property type="entry name" value="PYRUVATE DEHYDROGENASE E1 COMPONENT"/>
    <property type="match status" value="1"/>
</dbReference>
<dbReference type="InterPro" id="IPR035807">
    <property type="entry name" value="PDC_E1_N"/>
</dbReference>
<dbReference type="Gene3D" id="3.40.50.970">
    <property type="match status" value="2"/>
</dbReference>
<feature type="binding site" evidence="10">
    <location>
        <position position="259"/>
    </location>
    <ligand>
        <name>Mg(2+)</name>
        <dbReference type="ChEBI" id="CHEBI:18420"/>
    </ligand>
</feature>
<reference evidence="15" key="1">
    <citation type="submission" date="2006-08" db="EMBL/GenBank/DDBJ databases">
        <title>Nucleotide sequence of the pyruvate dehydrogenase E1 component gene from the Antarctic psychotroph Psychrobacter sp. 7322.</title>
        <authorList>
            <person name="Zhang J."/>
        </authorList>
    </citation>
    <scope>NUCLEOTIDE SEQUENCE</scope>
    <source>
        <strain evidence="15">7322</strain>
    </source>
</reference>
<dbReference type="FunFam" id="3.40.50.970:FF:000011">
    <property type="entry name" value="Pyruvate dehydrogenase E1 component"/>
    <property type="match status" value="1"/>
</dbReference>
<dbReference type="InterPro" id="IPR029061">
    <property type="entry name" value="THDP-binding"/>
</dbReference>
<evidence type="ECO:0000256" key="4">
    <source>
        <dbReference type="ARBA" id="ARBA00017172"/>
    </source>
</evidence>
<keyword evidence="6 9" id="KW-0786">Thiamine pyrophosphate</keyword>
<protein>
    <recommendedName>
        <fullName evidence="4 9">Pyruvate dehydrogenase E1 component</fullName>
        <ecNumber evidence="3 9">1.2.4.1</ecNumber>
    </recommendedName>
</protein>
<dbReference type="AlphaFoldDB" id="Q0JRJ8"/>
<evidence type="ECO:0000256" key="9">
    <source>
        <dbReference type="PIRNR" id="PIRNR000156"/>
    </source>
</evidence>